<keyword evidence="4" id="KW-1185">Reference proteome</keyword>
<comment type="caution">
    <text evidence="3">The sequence shown here is derived from an EMBL/GenBank/DDBJ whole genome shotgun (WGS) entry which is preliminary data.</text>
</comment>
<evidence type="ECO:0000256" key="1">
    <source>
        <dbReference type="SAM" id="MobiDB-lite"/>
    </source>
</evidence>
<evidence type="ECO:0000313" key="3">
    <source>
        <dbReference type="EMBL" id="GAX76323.1"/>
    </source>
</evidence>
<accession>A0A250WZQ1</accession>
<proteinExistence type="predicted"/>
<dbReference type="GO" id="GO:0003677">
    <property type="term" value="F:DNA binding"/>
    <property type="evidence" value="ECO:0007669"/>
    <property type="project" value="InterPro"/>
</dbReference>
<sequence length="385" mass="41924">MSMRSLSDYLDGISCVVDTSEPSLEPSLLLNVLGKSINPKNMLDLVRSKGGYMSICQDPHGWDTIAASLQLPQCSSPNLAALAVRSCYEASLLRYERQQLAMSPLQPGAPVPLISSSHSPDKQTDQGAPNSQHLHTLLKTPSYLAQDRLTKLLSSCREWLSCIQQDLESDIVSSQEKGGLLVSPSVSPLPETEDETKSLSGSVSLKPTSSPLQDSPVLPHRLPTLPAAHYQAGAVEKVLPVVESGALLAGLQSGRVTVRQGYQLMMTQELGQREVVGSPSQYCNNSDVVTRGRVQRESSLDASPVLVMLQRQQQQLAGLWAHQAELQEMYKQQQEHLMVQLQLPPPHQRMAEDASSVDTPGAAHATWSEEGFPQFHSQCLGGLQH</sequence>
<dbReference type="PROSITE" id="PS51011">
    <property type="entry name" value="ARID"/>
    <property type="match status" value="1"/>
</dbReference>
<dbReference type="Gene3D" id="1.10.150.60">
    <property type="entry name" value="ARID DNA-binding domain"/>
    <property type="match status" value="1"/>
</dbReference>
<dbReference type="AlphaFoldDB" id="A0A250WZQ1"/>
<dbReference type="InterPro" id="IPR001606">
    <property type="entry name" value="ARID_dom"/>
</dbReference>
<dbReference type="EMBL" id="BEGY01000016">
    <property type="protein sequence ID" value="GAX76323.1"/>
    <property type="molecule type" value="Genomic_DNA"/>
</dbReference>
<dbReference type="InterPro" id="IPR036431">
    <property type="entry name" value="ARID_dom_sf"/>
</dbReference>
<reference evidence="3 4" key="1">
    <citation type="submission" date="2017-08" db="EMBL/GenBank/DDBJ databases">
        <title>Acidophilic green algal genome provides insights into adaptation to an acidic environment.</title>
        <authorList>
            <person name="Hirooka S."/>
            <person name="Hirose Y."/>
            <person name="Kanesaki Y."/>
            <person name="Higuchi S."/>
            <person name="Fujiwara T."/>
            <person name="Onuma R."/>
            <person name="Era A."/>
            <person name="Ohbayashi R."/>
            <person name="Uzuka A."/>
            <person name="Nozaki H."/>
            <person name="Yoshikawa H."/>
            <person name="Miyagishima S.Y."/>
        </authorList>
    </citation>
    <scope>NUCLEOTIDE SEQUENCE [LARGE SCALE GENOMIC DNA]</scope>
    <source>
        <strain evidence="3 4">NIES-2499</strain>
    </source>
</reference>
<dbReference type="SUPFAM" id="SSF46774">
    <property type="entry name" value="ARID-like"/>
    <property type="match status" value="1"/>
</dbReference>
<gene>
    <name evidence="3" type="ORF">CEUSTIGMA_g3769.t1</name>
</gene>
<name>A0A250WZQ1_9CHLO</name>
<feature type="region of interest" description="Disordered" evidence="1">
    <location>
        <begin position="106"/>
        <end position="132"/>
    </location>
</feature>
<organism evidence="3 4">
    <name type="scientific">Chlamydomonas eustigma</name>
    <dbReference type="NCBI Taxonomy" id="1157962"/>
    <lineage>
        <taxon>Eukaryota</taxon>
        <taxon>Viridiplantae</taxon>
        <taxon>Chlorophyta</taxon>
        <taxon>core chlorophytes</taxon>
        <taxon>Chlorophyceae</taxon>
        <taxon>CS clade</taxon>
        <taxon>Chlamydomonadales</taxon>
        <taxon>Chlamydomonadaceae</taxon>
        <taxon>Chlamydomonas</taxon>
    </lineage>
</organism>
<feature type="region of interest" description="Disordered" evidence="1">
    <location>
        <begin position="180"/>
        <end position="217"/>
    </location>
</feature>
<protein>
    <recommendedName>
        <fullName evidence="2">ARID domain-containing protein</fullName>
    </recommendedName>
</protein>
<dbReference type="Pfam" id="PF01388">
    <property type="entry name" value="ARID"/>
    <property type="match status" value="1"/>
</dbReference>
<feature type="compositionally biased region" description="Polar residues" evidence="1">
    <location>
        <begin position="198"/>
        <end position="213"/>
    </location>
</feature>
<evidence type="ECO:0000313" key="4">
    <source>
        <dbReference type="Proteomes" id="UP000232323"/>
    </source>
</evidence>
<evidence type="ECO:0000259" key="2">
    <source>
        <dbReference type="PROSITE" id="PS51011"/>
    </source>
</evidence>
<feature type="domain" description="ARID" evidence="2">
    <location>
        <begin position="3"/>
        <end position="100"/>
    </location>
</feature>
<dbReference type="Proteomes" id="UP000232323">
    <property type="component" value="Unassembled WGS sequence"/>
</dbReference>